<protein>
    <submittedName>
        <fullName evidence="3">IS91 family transposase</fullName>
    </submittedName>
</protein>
<name>A0ABS8HZ45_9FIRM</name>
<dbReference type="InterPro" id="IPR054832">
    <property type="entry name" value="transpos_IS91"/>
</dbReference>
<evidence type="ECO:0000259" key="1">
    <source>
        <dbReference type="Pfam" id="PF04986"/>
    </source>
</evidence>
<dbReference type="RefSeq" id="WP_229537156.1">
    <property type="nucleotide sequence ID" value="NZ_JAJHJB010000057.1"/>
</dbReference>
<proteinExistence type="predicted"/>
<dbReference type="Pfam" id="PF04986">
    <property type="entry name" value="Y2_Tnp"/>
    <property type="match status" value="1"/>
</dbReference>
<dbReference type="EMBL" id="JAJHJB010000057">
    <property type="protein sequence ID" value="MCC5468295.1"/>
    <property type="molecule type" value="Genomic_DNA"/>
</dbReference>
<gene>
    <name evidence="3" type="ORF">LMF89_23435</name>
</gene>
<dbReference type="Proteomes" id="UP001165492">
    <property type="component" value="Unassembled WGS sequence"/>
</dbReference>
<accession>A0ABS8HZ45</accession>
<sequence length="326" mass="38167">MLTVQDIFLKFQTPFTQKYAVSMQQAKAARDIMNCRTATLGGHVSRCEECGHLVIRYHSCRNRHCPLCQGIKKDIWVDKRSKDILHAPYFHNVFTIPKELHPLLYQNQELLYNLLYKAVAQTLVELSQDDKYLGAQIGFFSLLHTWSQDLHYHPHIHTVIVAGGLTKQNQWRKSRKKFFIPVKVLAKKFRGKLLAELKQYYHKNLLQFYRAAKPYQNPKAFQNLLNQCYSKSWYSYVKKTFSGPLAVMKYLGPYTHRIAISNTRIVAINQDTVTIHVKDRKKNNQTKKVTVSGVEFMRRFLLHVLPRGFVKIRHYGLLANRNKKTS</sequence>
<reference evidence="3" key="1">
    <citation type="submission" date="2021-11" db="EMBL/GenBank/DDBJ databases">
        <title>Description of a new species Pelosinus isolated from the bottom sediments of Lake Baikal.</title>
        <authorList>
            <person name="Zakharyuk A."/>
        </authorList>
    </citation>
    <scope>NUCLEOTIDE SEQUENCE</scope>
    <source>
        <strain evidence="3">Bkl1</strain>
    </source>
</reference>
<evidence type="ECO:0000313" key="3">
    <source>
        <dbReference type="EMBL" id="MCC5468295.1"/>
    </source>
</evidence>
<dbReference type="PANTHER" id="PTHR37023">
    <property type="entry name" value="TRANSPOSASE"/>
    <property type="match status" value="1"/>
</dbReference>
<dbReference type="PANTHER" id="PTHR37023:SF1">
    <property type="entry name" value="ISSOD25 TRANSPOSASE TNPA_ISSOD25"/>
    <property type="match status" value="1"/>
</dbReference>
<dbReference type="InterPro" id="IPR026889">
    <property type="entry name" value="Zn_Tnp"/>
</dbReference>
<comment type="caution">
    <text evidence="3">The sequence shown here is derived from an EMBL/GenBank/DDBJ whole genome shotgun (WGS) entry which is preliminary data.</text>
</comment>
<feature type="domain" description="Transposase IS801/IS1294" evidence="1">
    <location>
        <begin position="138"/>
        <end position="323"/>
    </location>
</feature>
<feature type="domain" description="Transposase zinc-binding" evidence="2">
    <location>
        <begin position="7"/>
        <end position="96"/>
    </location>
</feature>
<evidence type="ECO:0000259" key="2">
    <source>
        <dbReference type="Pfam" id="PF14319"/>
    </source>
</evidence>
<dbReference type="NCBIfam" id="NF033538">
    <property type="entry name" value="transpos_IS91"/>
    <property type="match status" value="1"/>
</dbReference>
<keyword evidence="4" id="KW-1185">Reference proteome</keyword>
<dbReference type="Pfam" id="PF14319">
    <property type="entry name" value="Zn_Tnp_IS91"/>
    <property type="match status" value="1"/>
</dbReference>
<dbReference type="InterPro" id="IPR007069">
    <property type="entry name" value="Transposase_32"/>
</dbReference>
<organism evidence="3 4">
    <name type="scientific">Pelosinus baikalensis</name>
    <dbReference type="NCBI Taxonomy" id="2892015"/>
    <lineage>
        <taxon>Bacteria</taxon>
        <taxon>Bacillati</taxon>
        <taxon>Bacillota</taxon>
        <taxon>Negativicutes</taxon>
        <taxon>Selenomonadales</taxon>
        <taxon>Sporomusaceae</taxon>
        <taxon>Pelosinus</taxon>
    </lineage>
</organism>
<evidence type="ECO:0000313" key="4">
    <source>
        <dbReference type="Proteomes" id="UP001165492"/>
    </source>
</evidence>